<dbReference type="EMBL" id="BMIB01000001">
    <property type="protein sequence ID" value="GGH59732.1"/>
    <property type="molecule type" value="Genomic_DNA"/>
</dbReference>
<proteinExistence type="predicted"/>
<keyword evidence="2" id="KW-1185">Reference proteome</keyword>
<reference evidence="1" key="2">
    <citation type="submission" date="2020-09" db="EMBL/GenBank/DDBJ databases">
        <authorList>
            <person name="Sun Q."/>
            <person name="Zhou Y."/>
        </authorList>
    </citation>
    <scope>NUCLEOTIDE SEQUENCE</scope>
    <source>
        <strain evidence="1">CGMCC 1.15290</strain>
    </source>
</reference>
<dbReference type="AlphaFoldDB" id="A0A917MTJ0"/>
<organism evidence="1 2">
    <name type="scientific">Filimonas zeae</name>
    <dbReference type="NCBI Taxonomy" id="1737353"/>
    <lineage>
        <taxon>Bacteria</taxon>
        <taxon>Pseudomonadati</taxon>
        <taxon>Bacteroidota</taxon>
        <taxon>Chitinophagia</taxon>
        <taxon>Chitinophagales</taxon>
        <taxon>Chitinophagaceae</taxon>
        <taxon>Filimonas</taxon>
    </lineage>
</organism>
<evidence type="ECO:0000313" key="2">
    <source>
        <dbReference type="Proteomes" id="UP000627292"/>
    </source>
</evidence>
<comment type="caution">
    <text evidence="1">The sequence shown here is derived from an EMBL/GenBank/DDBJ whole genome shotgun (WGS) entry which is preliminary data.</text>
</comment>
<dbReference type="RefSeq" id="WP_188950571.1">
    <property type="nucleotide sequence ID" value="NZ_BMIB01000001.1"/>
</dbReference>
<evidence type="ECO:0000313" key="1">
    <source>
        <dbReference type="EMBL" id="GGH59732.1"/>
    </source>
</evidence>
<dbReference type="Proteomes" id="UP000627292">
    <property type="component" value="Unassembled WGS sequence"/>
</dbReference>
<protein>
    <submittedName>
        <fullName evidence="1">Uncharacterized protein</fullName>
    </submittedName>
</protein>
<accession>A0A917MTJ0</accession>
<name>A0A917MTJ0_9BACT</name>
<sequence>MTRDNLLEVGDLILYMAQYSADLLVVDKVTNTKARIIKAGGFHSYLDRQTDGNRAKVMGVEENAFAIRLVIPKRKLI</sequence>
<gene>
    <name evidence="1" type="ORF">GCM10011379_06830</name>
</gene>
<reference evidence="1" key="1">
    <citation type="journal article" date="2014" name="Int. J. Syst. Evol. Microbiol.">
        <title>Complete genome sequence of Corynebacterium casei LMG S-19264T (=DSM 44701T), isolated from a smear-ripened cheese.</title>
        <authorList>
            <consortium name="US DOE Joint Genome Institute (JGI-PGF)"/>
            <person name="Walter F."/>
            <person name="Albersmeier A."/>
            <person name="Kalinowski J."/>
            <person name="Ruckert C."/>
        </authorList>
    </citation>
    <scope>NUCLEOTIDE SEQUENCE</scope>
    <source>
        <strain evidence="1">CGMCC 1.15290</strain>
    </source>
</reference>